<dbReference type="EMBL" id="JABBWD010000005">
    <property type="protein sequence ID" value="KAG1781440.1"/>
    <property type="molecule type" value="Genomic_DNA"/>
</dbReference>
<dbReference type="InterPro" id="IPR041320">
    <property type="entry name" value="CxC1"/>
</dbReference>
<reference evidence="2" key="1">
    <citation type="journal article" date="2020" name="New Phytol.">
        <title>Comparative genomics reveals dynamic genome evolution in host specialist ectomycorrhizal fungi.</title>
        <authorList>
            <person name="Lofgren L.A."/>
            <person name="Nguyen N.H."/>
            <person name="Vilgalys R."/>
            <person name="Ruytinx J."/>
            <person name="Liao H.L."/>
            <person name="Branco S."/>
            <person name="Kuo A."/>
            <person name="LaButti K."/>
            <person name="Lipzen A."/>
            <person name="Andreopoulos W."/>
            <person name="Pangilinan J."/>
            <person name="Riley R."/>
            <person name="Hundley H."/>
            <person name="Na H."/>
            <person name="Barry K."/>
            <person name="Grigoriev I.V."/>
            <person name="Stajich J.E."/>
            <person name="Kennedy P.G."/>
        </authorList>
    </citation>
    <scope>NUCLEOTIDE SEQUENCE</scope>
    <source>
        <strain evidence="2">DOB743</strain>
    </source>
</reference>
<protein>
    <recommendedName>
        <fullName evidence="1">CxC1-like cysteine cluster associated with KDZ transposases domain-containing protein</fullName>
    </recommendedName>
</protein>
<comment type="caution">
    <text evidence="2">The sequence shown here is derived from an EMBL/GenBank/DDBJ whole genome shotgun (WGS) entry which is preliminary data.</text>
</comment>
<name>A0A9P7D5W0_9AGAM</name>
<keyword evidence="3" id="KW-1185">Reference proteome</keyword>
<evidence type="ECO:0000313" key="3">
    <source>
        <dbReference type="Proteomes" id="UP000714275"/>
    </source>
</evidence>
<proteinExistence type="predicted"/>
<feature type="domain" description="CxC1-like cysteine cluster associated with KDZ transposases" evidence="1">
    <location>
        <begin position="35"/>
        <end position="99"/>
    </location>
</feature>
<sequence length="111" mass="12202">MLRYANIVRQPYGDTVACHAGCGTRSIKVACVFFDKINIIACPCFPAPLQLLHRGLFPCAPVAPSLAVDLRVLEFVHLLFICQSPNHTAWCNAVETFLDGMGYMLTSMVSI</sequence>
<dbReference type="OrthoDB" id="3200967at2759"/>
<evidence type="ECO:0000313" key="2">
    <source>
        <dbReference type="EMBL" id="KAG1781440.1"/>
    </source>
</evidence>
<evidence type="ECO:0000259" key="1">
    <source>
        <dbReference type="Pfam" id="PF18802"/>
    </source>
</evidence>
<accession>A0A9P7D5W0</accession>
<gene>
    <name evidence="2" type="ORF">EV702DRAFT_962436</name>
</gene>
<dbReference type="Pfam" id="PF18802">
    <property type="entry name" value="CxC1"/>
    <property type="match status" value="1"/>
</dbReference>
<organism evidence="2 3">
    <name type="scientific">Suillus placidus</name>
    <dbReference type="NCBI Taxonomy" id="48579"/>
    <lineage>
        <taxon>Eukaryota</taxon>
        <taxon>Fungi</taxon>
        <taxon>Dikarya</taxon>
        <taxon>Basidiomycota</taxon>
        <taxon>Agaricomycotina</taxon>
        <taxon>Agaricomycetes</taxon>
        <taxon>Agaricomycetidae</taxon>
        <taxon>Boletales</taxon>
        <taxon>Suillineae</taxon>
        <taxon>Suillaceae</taxon>
        <taxon>Suillus</taxon>
    </lineage>
</organism>
<dbReference type="Proteomes" id="UP000714275">
    <property type="component" value="Unassembled WGS sequence"/>
</dbReference>
<dbReference type="AlphaFoldDB" id="A0A9P7D5W0"/>